<accession>A0A4S3TSI6</accession>
<proteinExistence type="predicted"/>
<protein>
    <recommendedName>
        <fullName evidence="3">DUF7344 domain-containing protein</fullName>
    </recommendedName>
</protein>
<dbReference type="Proteomes" id="UP000318864">
    <property type="component" value="Unassembled WGS sequence"/>
</dbReference>
<keyword evidence="2" id="KW-0472">Membrane</keyword>
<evidence type="ECO:0000256" key="1">
    <source>
        <dbReference type="SAM" id="MobiDB-lite"/>
    </source>
</evidence>
<keyword evidence="2" id="KW-1133">Transmembrane helix</keyword>
<evidence type="ECO:0000259" key="3">
    <source>
        <dbReference type="Pfam" id="PF24035"/>
    </source>
</evidence>
<feature type="transmembrane region" description="Helical" evidence="2">
    <location>
        <begin position="163"/>
        <end position="182"/>
    </location>
</feature>
<dbReference type="RefSeq" id="WP_141464018.1">
    <property type="nucleotide sequence ID" value="NZ_RBZW01000019.1"/>
</dbReference>
<dbReference type="InterPro" id="IPR055768">
    <property type="entry name" value="DUF7344"/>
</dbReference>
<evidence type="ECO:0000256" key="2">
    <source>
        <dbReference type="SAM" id="Phobius"/>
    </source>
</evidence>
<dbReference type="EMBL" id="RBZW01000019">
    <property type="protein sequence ID" value="THE65588.1"/>
    <property type="molecule type" value="Genomic_DNA"/>
</dbReference>
<keyword evidence="5" id="KW-1185">Reference proteome</keyword>
<sequence>MSLTKQRPQQLIGGTDGESNSTEIDREVAYQALSNRRRRFTIHYLMQVGEPVTLRRLSEQVAAWENGVSRSQITSKQRKRVYTALHQAHLPKLDKMDIVEYDTHDTAIYPTENLTTLRVYMEVVPENEIPWSVFYTGIALLFGTGAVLGWASVTPFDALSGTVWGLLTVMTIAVVGVINIYCDQQNRLGVDGPPPEVSYME</sequence>
<reference evidence="4 5" key="1">
    <citation type="submission" date="2018-10" db="EMBL/GenBank/DDBJ databases">
        <title>Natronolimnobius sp. XQ-INN 246 isolated from Inner Mongolia Autonomous Region of China.</title>
        <authorList>
            <person name="Xue Q."/>
        </authorList>
    </citation>
    <scope>NUCLEOTIDE SEQUENCE [LARGE SCALE GENOMIC DNA]</scope>
    <source>
        <strain evidence="4 5">XQ-INN 246</strain>
    </source>
</reference>
<feature type="transmembrane region" description="Helical" evidence="2">
    <location>
        <begin position="131"/>
        <end position="151"/>
    </location>
</feature>
<comment type="caution">
    <text evidence="4">The sequence shown here is derived from an EMBL/GenBank/DDBJ whole genome shotgun (WGS) entry which is preliminary data.</text>
</comment>
<name>A0A4S3TSI6_9EURY</name>
<evidence type="ECO:0000313" key="5">
    <source>
        <dbReference type="Proteomes" id="UP000318864"/>
    </source>
</evidence>
<feature type="region of interest" description="Disordered" evidence="1">
    <location>
        <begin position="1"/>
        <end position="23"/>
    </location>
</feature>
<feature type="domain" description="DUF7344" evidence="3">
    <location>
        <begin position="30"/>
        <end position="106"/>
    </location>
</feature>
<gene>
    <name evidence="4" type="ORF">D8Y22_07175</name>
</gene>
<dbReference type="OrthoDB" id="331021at2157"/>
<keyword evidence="2" id="KW-0812">Transmembrane</keyword>
<dbReference type="AlphaFoldDB" id="A0A4S3TSI6"/>
<organism evidence="4 5">
    <name type="scientific">Salinadaptatus halalkaliphilus</name>
    <dbReference type="NCBI Taxonomy" id="2419781"/>
    <lineage>
        <taxon>Archaea</taxon>
        <taxon>Methanobacteriati</taxon>
        <taxon>Methanobacteriota</taxon>
        <taxon>Stenosarchaea group</taxon>
        <taxon>Halobacteria</taxon>
        <taxon>Halobacteriales</taxon>
        <taxon>Natrialbaceae</taxon>
        <taxon>Salinadaptatus</taxon>
    </lineage>
</organism>
<evidence type="ECO:0000313" key="4">
    <source>
        <dbReference type="EMBL" id="THE65588.1"/>
    </source>
</evidence>
<dbReference type="Pfam" id="PF24035">
    <property type="entry name" value="DUF7344"/>
    <property type="match status" value="1"/>
</dbReference>